<keyword evidence="3" id="KW-0378">Hydrolase</keyword>
<dbReference type="GO" id="GO:0016787">
    <property type="term" value="F:hydrolase activity"/>
    <property type="evidence" value="ECO:0007669"/>
    <property type="project" value="UniProtKB-KW"/>
</dbReference>
<dbReference type="PANTHER" id="PTHR31616:SF10">
    <property type="entry name" value="TREHALASE"/>
    <property type="match status" value="1"/>
</dbReference>
<keyword evidence="4" id="KW-1185">Reference proteome</keyword>
<dbReference type="InterPro" id="IPR012341">
    <property type="entry name" value="6hp_glycosidase-like_sf"/>
</dbReference>
<dbReference type="EMBL" id="JBHSCN010000021">
    <property type="protein sequence ID" value="MFC4245135.1"/>
    <property type="molecule type" value="Genomic_DNA"/>
</dbReference>
<dbReference type="Proteomes" id="UP001595900">
    <property type="component" value="Unassembled WGS sequence"/>
</dbReference>
<dbReference type="InterPro" id="IPR008928">
    <property type="entry name" value="6-hairpin_glycosidase_sf"/>
</dbReference>
<feature type="domain" description="Trehalase-like N-terminal" evidence="2">
    <location>
        <begin position="15"/>
        <end position="198"/>
    </location>
</feature>
<dbReference type="SUPFAM" id="SSF48208">
    <property type="entry name" value="Six-hairpin glycosidases"/>
    <property type="match status" value="1"/>
</dbReference>
<sequence length="588" mass="64040">MTGATGYGLHVARDYALIADGERGAIMGPRGEVVWLCAPRWDSPAVFSRLLGGDSLFAITPDADDYVWGGYYEPGTLVWHSRWVEDAHIVECQEALAFPGEQDRLVLLRRVVAGEGDCRVRIVLHPRPGYGRHRVSWSRSGRTLWEGHGSGLSFRVQGLEDARLSADGGLEAVLTVAAGEQHDVVLEIAGGVLAEEPAEEERLWTATRERWRSEVPETHGTVADRDVHHARAVLRGLTSSHGGMVAAATMSLPERAEQGRNYDYRYAWIRDQCFTGQSMASLGDYALLDNAVSFVADRLQQDGPGLKPAYAVDGGPVPDEKRLPLPGYPGGVAIAGNRANQQFQLDAFGEALSLFGTAARLDRLDVEMWPAVEVAVDAIAARWDEPDAGIWELKARWWTHSRLACVAGLRAVAAHAPSGRGAQWAALADRILAEVGNRGVHASGRWQRAADDPGIDAALLLPAIRGAVAWEDPRALSTVSAALGELASEEYLYRFPQNGQLGDEEGAFLLCSLMMALSLHQQGRDVEATRWFERVRGCCGPAGLFSEEWDVLQRQSRGNVPQAFVHAFFAETARALAEPHRDHSAGQA</sequence>
<organism evidence="3 4">
    <name type="scientific">Gryllotalpicola reticulitermitis</name>
    <dbReference type="NCBI Taxonomy" id="1184153"/>
    <lineage>
        <taxon>Bacteria</taxon>
        <taxon>Bacillati</taxon>
        <taxon>Actinomycetota</taxon>
        <taxon>Actinomycetes</taxon>
        <taxon>Micrococcales</taxon>
        <taxon>Microbacteriaceae</taxon>
        <taxon>Gryllotalpicola</taxon>
    </lineage>
</organism>
<dbReference type="RefSeq" id="WP_390231931.1">
    <property type="nucleotide sequence ID" value="NZ_JBHSCN010000021.1"/>
</dbReference>
<dbReference type="Pfam" id="PF19291">
    <property type="entry name" value="TREH_N"/>
    <property type="match status" value="1"/>
</dbReference>
<reference evidence="4" key="1">
    <citation type="journal article" date="2019" name="Int. J. Syst. Evol. Microbiol.">
        <title>The Global Catalogue of Microorganisms (GCM) 10K type strain sequencing project: providing services to taxonomists for standard genome sequencing and annotation.</title>
        <authorList>
            <consortium name="The Broad Institute Genomics Platform"/>
            <consortium name="The Broad Institute Genome Sequencing Center for Infectious Disease"/>
            <person name="Wu L."/>
            <person name="Ma J."/>
        </authorList>
    </citation>
    <scope>NUCLEOTIDE SEQUENCE [LARGE SCALE GENOMIC DNA]</scope>
    <source>
        <strain evidence="4">CGMCC 1.10363</strain>
    </source>
</reference>
<comment type="caution">
    <text evidence="3">The sequence shown here is derived from an EMBL/GenBank/DDBJ whole genome shotgun (WGS) entry which is preliminary data.</text>
</comment>
<dbReference type="InterPro" id="IPR011613">
    <property type="entry name" value="GH15-like"/>
</dbReference>
<evidence type="ECO:0000313" key="3">
    <source>
        <dbReference type="EMBL" id="MFC4245135.1"/>
    </source>
</evidence>
<feature type="domain" description="GH15-like" evidence="1">
    <location>
        <begin position="241"/>
        <end position="571"/>
    </location>
</feature>
<dbReference type="InterPro" id="IPR045582">
    <property type="entry name" value="Trehalase-like_N"/>
</dbReference>
<dbReference type="Gene3D" id="1.50.10.10">
    <property type="match status" value="1"/>
</dbReference>
<dbReference type="Pfam" id="PF00723">
    <property type="entry name" value="Glyco_hydro_15"/>
    <property type="match status" value="1"/>
</dbReference>
<accession>A0ABV8QC97</accession>
<gene>
    <name evidence="3" type="ORF">ACFOYW_17340</name>
</gene>
<protein>
    <submittedName>
        <fullName evidence="3">Glycoside hydrolase family 15 protein</fullName>
    </submittedName>
</protein>
<evidence type="ECO:0000313" key="4">
    <source>
        <dbReference type="Proteomes" id="UP001595900"/>
    </source>
</evidence>
<evidence type="ECO:0000259" key="1">
    <source>
        <dbReference type="Pfam" id="PF00723"/>
    </source>
</evidence>
<evidence type="ECO:0000259" key="2">
    <source>
        <dbReference type="Pfam" id="PF19291"/>
    </source>
</evidence>
<name>A0ABV8QC97_9MICO</name>
<dbReference type="PANTHER" id="PTHR31616">
    <property type="entry name" value="TREHALASE"/>
    <property type="match status" value="1"/>
</dbReference>
<proteinExistence type="predicted"/>